<dbReference type="InterPro" id="IPR052704">
    <property type="entry name" value="ECF_Sigma-70_Domain"/>
</dbReference>
<dbReference type="SUPFAM" id="SSF54427">
    <property type="entry name" value="NTF2-like"/>
    <property type="match status" value="1"/>
</dbReference>
<dbReference type="AlphaFoldDB" id="A0A0E4CWU3"/>
<dbReference type="InterPro" id="IPR036388">
    <property type="entry name" value="WH-like_DNA-bd_sf"/>
</dbReference>
<dbReference type="GO" id="GO:0016987">
    <property type="term" value="F:sigma factor activity"/>
    <property type="evidence" value="ECO:0007669"/>
    <property type="project" value="InterPro"/>
</dbReference>
<dbReference type="SUPFAM" id="SSF88659">
    <property type="entry name" value="Sigma3 and sigma4 domains of RNA polymerase sigma factors"/>
    <property type="match status" value="1"/>
</dbReference>
<reference evidence="3" key="1">
    <citation type="submission" date="2015-03" db="EMBL/GenBank/DDBJ databases">
        <authorList>
            <person name="Wibberg D."/>
        </authorList>
    </citation>
    <scope>NUCLEOTIDE SEQUENCE [LARGE SCALE GENOMIC DNA]</scope>
</reference>
<dbReference type="PANTHER" id="PTHR30173:SF43">
    <property type="entry name" value="ECF RNA POLYMERASE SIGMA FACTOR SIGI-RELATED"/>
    <property type="match status" value="1"/>
</dbReference>
<dbReference type="InterPro" id="IPR013324">
    <property type="entry name" value="RNA_pol_sigma_r3/r4-like"/>
</dbReference>
<dbReference type="GO" id="GO:0006352">
    <property type="term" value="P:DNA-templated transcription initiation"/>
    <property type="evidence" value="ECO:0007669"/>
    <property type="project" value="InterPro"/>
</dbReference>
<dbReference type="InterPro" id="IPR013249">
    <property type="entry name" value="RNA_pol_sigma70_r4_t2"/>
</dbReference>
<organism evidence="2 3">
    <name type="scientific">Paenibacillus riograndensis SBR5</name>
    <dbReference type="NCBI Taxonomy" id="1073571"/>
    <lineage>
        <taxon>Bacteria</taxon>
        <taxon>Bacillati</taxon>
        <taxon>Bacillota</taxon>
        <taxon>Bacilli</taxon>
        <taxon>Bacillales</taxon>
        <taxon>Paenibacillaceae</taxon>
        <taxon>Paenibacillus</taxon>
        <taxon>Paenibacillus sonchi group</taxon>
    </lineage>
</organism>
<name>A0A0E4CWU3_9BACL</name>
<evidence type="ECO:0000313" key="3">
    <source>
        <dbReference type="Proteomes" id="UP000033163"/>
    </source>
</evidence>
<dbReference type="Gene3D" id="3.10.450.50">
    <property type="match status" value="1"/>
</dbReference>
<sequence>MGGWLKTVVSRVCLDMLRSRKSRREEPFTPHVSELVSSGGDVSDPECEALLADSVGLAMLVVLGSLNPAEQIAFVLHDVFALPFEEIAPIVGRSKEAARQLARRARRRVHGFDTARHADLARQRELVDAFLAATRAGNFDALLKVLDPDVVLRDDRRAASGAAQEIHGVQAVSGQVVAGGARAARPILIDGDVGIVVAPRGELQFVIKVAITDGKIAGFHIISDKERIREMDLAALSAGD</sequence>
<proteinExistence type="predicted"/>
<dbReference type="HOGENOM" id="CLU_047691_22_1_9"/>
<accession>A0A0E4CWU3</accession>
<dbReference type="Proteomes" id="UP000033163">
    <property type="component" value="Chromosome I"/>
</dbReference>
<evidence type="ECO:0000313" key="2">
    <source>
        <dbReference type="EMBL" id="CQR55649.1"/>
    </source>
</evidence>
<dbReference type="InterPro" id="IPR032710">
    <property type="entry name" value="NTF2-like_dom_sf"/>
</dbReference>
<dbReference type="RefSeq" id="WP_020431659.1">
    <property type="nucleotide sequence ID" value="NZ_AGBD01001319.1"/>
</dbReference>
<dbReference type="PANTHER" id="PTHR30173">
    <property type="entry name" value="SIGMA 19 FACTOR"/>
    <property type="match status" value="1"/>
</dbReference>
<gene>
    <name evidence="2" type="ORF">PRIO_3246</name>
</gene>
<dbReference type="PATRIC" id="fig|1073571.4.peg.3465"/>
<dbReference type="EMBL" id="LN831776">
    <property type="protein sequence ID" value="CQR55649.1"/>
    <property type="molecule type" value="Genomic_DNA"/>
</dbReference>
<dbReference type="KEGG" id="pri:PRIO_3246"/>
<dbReference type="GO" id="GO:0003677">
    <property type="term" value="F:DNA binding"/>
    <property type="evidence" value="ECO:0007669"/>
    <property type="project" value="InterPro"/>
</dbReference>
<protein>
    <submittedName>
        <fullName evidence="2">ECF family RNA polymerase sigma factor</fullName>
    </submittedName>
</protein>
<dbReference type="Gene3D" id="1.10.10.10">
    <property type="entry name" value="Winged helix-like DNA-binding domain superfamily/Winged helix DNA-binding domain"/>
    <property type="match status" value="1"/>
</dbReference>
<dbReference type="Pfam" id="PF08281">
    <property type="entry name" value="Sigma70_r4_2"/>
    <property type="match status" value="1"/>
</dbReference>
<evidence type="ECO:0000259" key="1">
    <source>
        <dbReference type="Pfam" id="PF08281"/>
    </source>
</evidence>
<feature type="domain" description="RNA polymerase sigma factor 70 region 4 type 2" evidence="1">
    <location>
        <begin position="60"/>
        <end position="108"/>
    </location>
</feature>